<dbReference type="OrthoDB" id="84504at2157"/>
<dbReference type="SUPFAM" id="SSF89895">
    <property type="entry name" value="FYSH domain"/>
    <property type="match status" value="1"/>
</dbReference>
<keyword evidence="6" id="KW-1185">Reference proteome</keyword>
<dbReference type="Pfam" id="PF09377">
    <property type="entry name" value="SBDS_domain_II"/>
    <property type="match status" value="1"/>
</dbReference>
<dbReference type="AlphaFoldDB" id="A0A0V8RTN4"/>
<dbReference type="Pfam" id="PF20268">
    <property type="entry name" value="SBDS_C"/>
    <property type="match status" value="1"/>
</dbReference>
<name>A0A0V8RTN4_PYROC</name>
<dbReference type="Gene3D" id="1.10.10.900">
    <property type="entry name" value="SBDS protein C-terminal domain, subdomain 1"/>
    <property type="match status" value="1"/>
</dbReference>
<evidence type="ECO:0000256" key="1">
    <source>
        <dbReference type="ARBA" id="ARBA00007433"/>
    </source>
</evidence>
<dbReference type="Proteomes" id="UP000053352">
    <property type="component" value="Unassembled WGS sequence"/>
</dbReference>
<dbReference type="EMBL" id="LNTB01000001">
    <property type="protein sequence ID" value="KSW11438.1"/>
    <property type="molecule type" value="Genomic_DNA"/>
</dbReference>
<organism evidence="5 6">
    <name type="scientific">Pyrodictium occultum</name>
    <dbReference type="NCBI Taxonomy" id="2309"/>
    <lineage>
        <taxon>Archaea</taxon>
        <taxon>Thermoproteota</taxon>
        <taxon>Thermoprotei</taxon>
        <taxon>Desulfurococcales</taxon>
        <taxon>Pyrodictiaceae</taxon>
        <taxon>Pyrodictium</taxon>
    </lineage>
</organism>
<evidence type="ECO:0000313" key="5">
    <source>
        <dbReference type="EMBL" id="KSW11438.1"/>
    </source>
</evidence>
<dbReference type="InterPro" id="IPR036786">
    <property type="entry name" value="Ribosome_mat_SBDS_N_sf"/>
</dbReference>
<evidence type="ECO:0000259" key="4">
    <source>
        <dbReference type="Pfam" id="PF20268"/>
    </source>
</evidence>
<proteinExistence type="inferred from homology"/>
<dbReference type="InterPro" id="IPR019783">
    <property type="entry name" value="SDO1/SBDS_N"/>
</dbReference>
<dbReference type="PANTHER" id="PTHR10927:SF4">
    <property type="entry name" value="RIBOSOME MATURATION PROTEIN SDO1 HOMOLOG"/>
    <property type="match status" value="1"/>
</dbReference>
<dbReference type="InterPro" id="IPR018978">
    <property type="entry name" value="SDO1/SBDS_central"/>
</dbReference>
<dbReference type="Gene3D" id="3.30.1250.10">
    <property type="entry name" value="Ribosome maturation protein SBDS, N-terminal domain"/>
    <property type="match status" value="1"/>
</dbReference>
<dbReference type="InterPro" id="IPR002140">
    <property type="entry name" value="Sdo1/SBDS"/>
</dbReference>
<gene>
    <name evidence="5" type="ORF">CF15_00855</name>
</gene>
<dbReference type="SUPFAM" id="SSF54980">
    <property type="entry name" value="EF-G C-terminal domain-like"/>
    <property type="match status" value="1"/>
</dbReference>
<feature type="domain" description="Ribosome maturation protein SDO1/SBDS C-terminal" evidence="4">
    <location>
        <begin position="170"/>
        <end position="237"/>
    </location>
</feature>
<dbReference type="RefSeq" id="WP_058370111.1">
    <property type="nucleotide sequence ID" value="NZ_LNTB01000001.1"/>
</dbReference>
<comment type="caution">
    <text evidence="5">The sequence shown here is derived from an EMBL/GenBank/DDBJ whole genome shotgun (WGS) entry which is preliminary data.</text>
</comment>
<feature type="domain" description="Ribosome maturation protein SDO1/SBDS central" evidence="3">
    <location>
        <begin position="106"/>
        <end position="167"/>
    </location>
</feature>
<dbReference type="InterPro" id="IPR046928">
    <property type="entry name" value="SDO1/SBDS_C"/>
</dbReference>
<dbReference type="GO" id="GO:0042256">
    <property type="term" value="P:cytosolic ribosome assembly"/>
    <property type="evidence" value="ECO:0007669"/>
    <property type="project" value="InterPro"/>
</dbReference>
<evidence type="ECO:0000259" key="3">
    <source>
        <dbReference type="Pfam" id="PF09377"/>
    </source>
</evidence>
<dbReference type="InterPro" id="IPR039100">
    <property type="entry name" value="Sdo1/SBDS-like"/>
</dbReference>
<feature type="domain" description="Ribosome maturation protein SDO1/SBDS N-terminal" evidence="2">
    <location>
        <begin position="12"/>
        <end position="98"/>
    </location>
</feature>
<accession>A0A0V8RTN4</accession>
<reference evidence="5 6" key="1">
    <citation type="submission" date="2015-11" db="EMBL/GenBank/DDBJ databases">
        <title>Genome sequence of Pyrodictium occultum PL-19, a marine hyperthermophilic archaeon isolated from Volcano, Italy.</title>
        <authorList>
            <person name="Utturkar S."/>
            <person name="Huber H."/>
            <person name="Leptihn S."/>
            <person name="Brown S."/>
            <person name="Stetter K.O."/>
            <person name="Podar M."/>
        </authorList>
    </citation>
    <scope>NUCLEOTIDE SEQUENCE [LARGE SCALE GENOMIC DNA]</scope>
    <source>
        <strain evidence="5 6">PL-19</strain>
    </source>
</reference>
<evidence type="ECO:0000259" key="2">
    <source>
        <dbReference type="Pfam" id="PF01172"/>
    </source>
</evidence>
<dbReference type="Pfam" id="PF01172">
    <property type="entry name" value="SBDS_N"/>
    <property type="match status" value="1"/>
</dbReference>
<comment type="similarity">
    <text evidence="1">Belongs to the SDO1/SBDS family.</text>
</comment>
<dbReference type="SUPFAM" id="SSF109728">
    <property type="entry name" value="Hypothetical protein AF0491, middle domain"/>
    <property type="match status" value="1"/>
</dbReference>
<evidence type="ECO:0000313" key="6">
    <source>
        <dbReference type="Proteomes" id="UP000053352"/>
    </source>
</evidence>
<dbReference type="STRING" id="2309.CF15_00855"/>
<dbReference type="Gene3D" id="3.30.70.240">
    <property type="match status" value="1"/>
</dbReference>
<dbReference type="NCBIfam" id="TIGR00291">
    <property type="entry name" value="RNA_SBDS"/>
    <property type="match status" value="1"/>
</dbReference>
<dbReference type="PANTHER" id="PTHR10927">
    <property type="entry name" value="RIBOSOME MATURATION PROTEIN SBDS"/>
    <property type="match status" value="1"/>
</dbReference>
<sequence length="238" mass="26624">MTRRGSKGEHEPVVARLEVGGKRFEVLVNPELAFEYKQGRQVNLEELVISDAVYTDLRRGLRASPDLLRKVFGTDDVVKIAAEIVKRGELQLTAEQRRRLIEAKRRQIINYIARNAIDPQTKLPIPPARIEAAMEQARVGVDPFKSVEEQAQQIVRAISRIIPIKIAKALLRIVVPPEYSGRVAGSLSKLGEVKHMDWRSDGSLVAELEIPAGLQQEVMDKLNKLTRGNVDVKVVSVV</sequence>
<dbReference type="InterPro" id="IPR037188">
    <property type="entry name" value="Sdo1/SBDS_central_sf"/>
</dbReference>
<dbReference type="InterPro" id="IPR035647">
    <property type="entry name" value="EFG_III/V"/>
</dbReference>
<protein>
    <submittedName>
        <fullName evidence="5">RNA-associated protein</fullName>
    </submittedName>
</protein>